<protein>
    <submittedName>
        <fullName evidence="2">Uncharacterized protein</fullName>
    </submittedName>
</protein>
<organism evidence="2 3">
    <name type="scientific">Caerostris darwini</name>
    <dbReference type="NCBI Taxonomy" id="1538125"/>
    <lineage>
        <taxon>Eukaryota</taxon>
        <taxon>Metazoa</taxon>
        <taxon>Ecdysozoa</taxon>
        <taxon>Arthropoda</taxon>
        <taxon>Chelicerata</taxon>
        <taxon>Arachnida</taxon>
        <taxon>Araneae</taxon>
        <taxon>Araneomorphae</taxon>
        <taxon>Entelegynae</taxon>
        <taxon>Araneoidea</taxon>
        <taxon>Araneidae</taxon>
        <taxon>Caerostris</taxon>
    </lineage>
</organism>
<accession>A0AAV4U537</accession>
<keyword evidence="1" id="KW-0812">Transmembrane</keyword>
<keyword evidence="1" id="KW-1133">Transmembrane helix</keyword>
<feature type="transmembrane region" description="Helical" evidence="1">
    <location>
        <begin position="32"/>
        <end position="53"/>
    </location>
</feature>
<comment type="caution">
    <text evidence="2">The sequence shown here is derived from an EMBL/GenBank/DDBJ whole genome shotgun (WGS) entry which is preliminary data.</text>
</comment>
<dbReference type="Proteomes" id="UP001054837">
    <property type="component" value="Unassembled WGS sequence"/>
</dbReference>
<keyword evidence="3" id="KW-1185">Reference proteome</keyword>
<keyword evidence="1" id="KW-0472">Membrane</keyword>
<dbReference type="EMBL" id="BPLQ01010716">
    <property type="protein sequence ID" value="GIY52845.1"/>
    <property type="molecule type" value="Genomic_DNA"/>
</dbReference>
<gene>
    <name evidence="2" type="ORF">CDAR_432711</name>
</gene>
<reference evidence="2 3" key="1">
    <citation type="submission" date="2021-06" db="EMBL/GenBank/DDBJ databases">
        <title>Caerostris darwini draft genome.</title>
        <authorList>
            <person name="Kono N."/>
            <person name="Arakawa K."/>
        </authorList>
    </citation>
    <scope>NUCLEOTIDE SEQUENCE [LARGE SCALE GENOMIC DNA]</scope>
</reference>
<evidence type="ECO:0000313" key="2">
    <source>
        <dbReference type="EMBL" id="GIY52845.1"/>
    </source>
</evidence>
<proteinExistence type="predicted"/>
<feature type="transmembrane region" description="Helical" evidence="1">
    <location>
        <begin position="65"/>
        <end position="90"/>
    </location>
</feature>
<evidence type="ECO:0000256" key="1">
    <source>
        <dbReference type="SAM" id="Phobius"/>
    </source>
</evidence>
<name>A0AAV4U537_9ARAC</name>
<sequence>MGIECLIARQDYQRILEIYKEMNEALLCLDNCFSISISITIVDILATLFWFGYSSAFPPSVNKATVILVSIGFVQYFLLLLITLSPAAAFNQAAMRARELVLSLPGWIPERYSTIKFYLWHNLAKVEEENKLVETYGLLGCAGCSIPPTVHLHLRVSIPCKNSTADERTLQNLEHAAFSHHAEKENVEDLHMGVLLNRDLHDCSLRSDVSQFWDDSSRTAPTA</sequence>
<evidence type="ECO:0000313" key="3">
    <source>
        <dbReference type="Proteomes" id="UP001054837"/>
    </source>
</evidence>
<dbReference type="AlphaFoldDB" id="A0AAV4U537"/>